<organism evidence="3 4">
    <name type="scientific">Caenorhabditis briggsae</name>
    <dbReference type="NCBI Taxonomy" id="6238"/>
    <lineage>
        <taxon>Eukaryota</taxon>
        <taxon>Metazoa</taxon>
        <taxon>Ecdysozoa</taxon>
        <taxon>Nematoda</taxon>
        <taxon>Chromadorea</taxon>
        <taxon>Rhabditida</taxon>
        <taxon>Rhabditina</taxon>
        <taxon>Rhabditomorpha</taxon>
        <taxon>Rhabditoidea</taxon>
        <taxon>Rhabditidae</taxon>
        <taxon>Peloderinae</taxon>
        <taxon>Caenorhabditis</taxon>
    </lineage>
</organism>
<gene>
    <name evidence="3" type="ORF">L3Y34_003154</name>
</gene>
<dbReference type="Proteomes" id="UP000827892">
    <property type="component" value="Chromosome IV"/>
</dbReference>
<dbReference type="PANTHER" id="PTHR23015:SF4">
    <property type="entry name" value="DUF38 DOMAIN-CONTAINING PROTEIN-RELATED"/>
    <property type="match status" value="1"/>
</dbReference>
<feature type="region of interest" description="Disordered" evidence="1">
    <location>
        <begin position="446"/>
        <end position="507"/>
    </location>
</feature>
<evidence type="ECO:0000313" key="3">
    <source>
        <dbReference type="EMBL" id="ULT93465.1"/>
    </source>
</evidence>
<feature type="region of interest" description="Disordered" evidence="1">
    <location>
        <begin position="1"/>
        <end position="23"/>
    </location>
</feature>
<evidence type="ECO:0000313" key="4">
    <source>
        <dbReference type="Proteomes" id="UP000827892"/>
    </source>
</evidence>
<feature type="compositionally biased region" description="Basic and acidic residues" evidence="1">
    <location>
        <begin position="470"/>
        <end position="489"/>
    </location>
</feature>
<sequence>MLLGTTNRIHQFDSDPEDEEEPSTKRARLENLSANQIWDPEAIKSIDRIIFYDSIYIPLERAEDSEEDLVQLEHVRTVFNFEGGLRTNHLIIPGQMKFQDIPDILFCRKISDLLCNNVGKIILPIKKLKLVIFKERIEIHLSDSEEKGYLMKIIYKGEEGKGKRICGEALHREMDDYKTLAACDFFFLLKSPELKLEKLGFKIKKDESMDRYPDVSVLDIIVNFLAALEDLLENFKPSYLDEIKIRVWNDEKVLSSANFEPIKNISFGGCYETEQWKNAIDLDIRDDLIPKDWDNFAHFEEIKVKSVDQNDLRKMLENRPTNADEQYIVTVSEPLKIEDMTEAFKDSGTFDKDPESPDFQFPLELTKTGYEFIIFRIDINEVKNKMSDDSPVTKKNYEPFIKKRFEERVSLELTHTYLCRAIQKNQRNPGEKITALTPLNAIQDDVEDSEAVTSSSSPDVNMEPSSKRSRASDNPENEKFDSIKSKDPISCDPKAYDPPGPRSNIDSDPVQFETVRDVFEEQAELLTNRFEDSVKLQDIPDILFSRRISKELSERMEEIEIPIARLTVSIFTDFVIVDIYDEDEEVERKPIVIRYQKTEERSITCNDYKSVAACGIFFVLQHPDLKLQILTFYICEGGDRYVDVSLQKLILKLLERLEHKVHVEKFIYTYSREELYVPNTVTNYLPQLLRAFQPGTLKKIDLALWNDKEVLGRGMYERIRELNFEEVFNTRQWKEATQLDDLDGLVPKDWDNFIHLKTINMKSVDQNDLKYFLNYIPKYADSIFEVTYEKLKDIAVVKASFRGHGKFDADPDSTEFDFPLKFYRDVEDERRFLVYKLDNDRFEIYFQNEKPNCELWN</sequence>
<dbReference type="AlphaFoldDB" id="A0AAE9AFA5"/>
<proteinExistence type="predicted"/>
<protein>
    <recommendedName>
        <fullName evidence="2">DUF38 domain-containing protein</fullName>
    </recommendedName>
</protein>
<feature type="domain" description="DUF38" evidence="2">
    <location>
        <begin position="675"/>
        <end position="762"/>
    </location>
</feature>
<evidence type="ECO:0000259" key="2">
    <source>
        <dbReference type="Pfam" id="PF01827"/>
    </source>
</evidence>
<evidence type="ECO:0000256" key="1">
    <source>
        <dbReference type="SAM" id="MobiDB-lite"/>
    </source>
</evidence>
<dbReference type="InterPro" id="IPR002900">
    <property type="entry name" value="DUF38/FTH_CAE_spp"/>
</dbReference>
<reference evidence="3 4" key="1">
    <citation type="submission" date="2022-05" db="EMBL/GenBank/DDBJ databases">
        <title>Chromosome-level reference genomes for two strains of Caenorhabditis briggsae: an improved platform for comparative genomics.</title>
        <authorList>
            <person name="Stevens L."/>
            <person name="Andersen E.C."/>
        </authorList>
    </citation>
    <scope>NUCLEOTIDE SEQUENCE [LARGE SCALE GENOMIC DNA]</scope>
    <source>
        <strain evidence="3">QX1410_ONT</strain>
        <tissue evidence="3">Whole-organism</tissue>
    </source>
</reference>
<name>A0AAE9AFA5_CAEBR</name>
<feature type="domain" description="DUF38" evidence="2">
    <location>
        <begin position="228"/>
        <end position="316"/>
    </location>
</feature>
<dbReference type="PANTHER" id="PTHR23015">
    <property type="entry name" value="UNCHARACTERIZED C.ELEGANS PROTEIN"/>
    <property type="match status" value="1"/>
</dbReference>
<accession>A0AAE9AFA5</accession>
<dbReference type="Pfam" id="PF01827">
    <property type="entry name" value="FTH"/>
    <property type="match status" value="2"/>
</dbReference>
<dbReference type="EMBL" id="CP090894">
    <property type="protein sequence ID" value="ULT93465.1"/>
    <property type="molecule type" value="Genomic_DNA"/>
</dbReference>
<dbReference type="InterPro" id="IPR040161">
    <property type="entry name" value="FB224"/>
</dbReference>